<evidence type="ECO:0000313" key="2">
    <source>
        <dbReference type="EMBL" id="TCI08294.1"/>
    </source>
</evidence>
<organism evidence="2 3">
    <name type="scientific">Dyella soli</name>
    <dbReference type="NCBI Taxonomy" id="522319"/>
    <lineage>
        <taxon>Bacteria</taxon>
        <taxon>Pseudomonadati</taxon>
        <taxon>Pseudomonadota</taxon>
        <taxon>Gammaproteobacteria</taxon>
        <taxon>Lysobacterales</taxon>
        <taxon>Rhodanobacteraceae</taxon>
        <taxon>Dyella</taxon>
    </lineage>
</organism>
<comment type="caution">
    <text evidence="2">The sequence shown here is derived from an EMBL/GenBank/DDBJ whole genome shotgun (WGS) entry which is preliminary data.</text>
</comment>
<dbReference type="AlphaFoldDB" id="A0A4V2NLB4"/>
<dbReference type="CDD" id="cd02440">
    <property type="entry name" value="AdoMet_MTases"/>
    <property type="match status" value="1"/>
</dbReference>
<accession>A0A4V2NLB4</accession>
<dbReference type="Pfam" id="PF08242">
    <property type="entry name" value="Methyltransf_12"/>
    <property type="match status" value="1"/>
</dbReference>
<sequence length="208" mass="23551">MVDETPLQHWNAVWDSKTPDAVSWYQRRPDVSLSLIAHAQLPRDARIIDVGGGASTLVDHLLAEGFDRISVLDIADGGMRRARERLGAVASSVQWLVQDARYVDAPASFDLWHDRAVFHFLTDSADRTTYLQGLARSLAPRGQLIVATFALDGPERCSGLPVMRYDVDTLHDAFGREAFELLETATESHRTPWDAEQRFTYVRLRRRY</sequence>
<evidence type="ECO:0000313" key="3">
    <source>
        <dbReference type="Proteomes" id="UP000291822"/>
    </source>
</evidence>
<dbReference type="PANTHER" id="PTHR12843:SF5">
    <property type="entry name" value="EEF1A LYSINE METHYLTRANSFERASE 2"/>
    <property type="match status" value="1"/>
</dbReference>
<reference evidence="2 3" key="1">
    <citation type="submission" date="2019-02" db="EMBL/GenBank/DDBJ databases">
        <title>Dyella amyloliquefaciens sp. nov., isolated from forest soil.</title>
        <authorList>
            <person name="Gao Z.-H."/>
            <person name="Qiu L.-H."/>
        </authorList>
    </citation>
    <scope>NUCLEOTIDE SEQUENCE [LARGE SCALE GENOMIC DNA]</scope>
    <source>
        <strain evidence="2 3">KACC 12747</strain>
    </source>
</reference>
<dbReference type="GO" id="GO:0008168">
    <property type="term" value="F:methyltransferase activity"/>
    <property type="evidence" value="ECO:0007669"/>
    <property type="project" value="UniProtKB-KW"/>
</dbReference>
<evidence type="ECO:0000259" key="1">
    <source>
        <dbReference type="Pfam" id="PF08242"/>
    </source>
</evidence>
<dbReference type="Gene3D" id="3.40.50.150">
    <property type="entry name" value="Vaccinia Virus protein VP39"/>
    <property type="match status" value="1"/>
</dbReference>
<dbReference type="InterPro" id="IPR013217">
    <property type="entry name" value="Methyltransf_12"/>
</dbReference>
<proteinExistence type="predicted"/>
<dbReference type="EMBL" id="SJTG01000004">
    <property type="protein sequence ID" value="TCI08294.1"/>
    <property type="molecule type" value="Genomic_DNA"/>
</dbReference>
<dbReference type="PANTHER" id="PTHR12843">
    <property type="entry name" value="PROTEIN-LYSINE N-METHYLTRANSFERASE METTL10"/>
    <property type="match status" value="1"/>
</dbReference>
<protein>
    <submittedName>
        <fullName evidence="2">Class I SAM-dependent methyltransferase</fullName>
    </submittedName>
</protein>
<feature type="domain" description="Methyltransferase type 12" evidence="1">
    <location>
        <begin position="48"/>
        <end position="144"/>
    </location>
</feature>
<keyword evidence="2" id="KW-0808">Transferase</keyword>
<keyword evidence="2" id="KW-0489">Methyltransferase</keyword>
<dbReference type="RefSeq" id="WP_131151764.1">
    <property type="nucleotide sequence ID" value="NZ_SJTG01000004.1"/>
</dbReference>
<dbReference type="InterPro" id="IPR029063">
    <property type="entry name" value="SAM-dependent_MTases_sf"/>
</dbReference>
<gene>
    <name evidence="2" type="ORF">EZM97_27040</name>
</gene>
<dbReference type="Proteomes" id="UP000291822">
    <property type="component" value="Unassembled WGS sequence"/>
</dbReference>
<dbReference type="GO" id="GO:0032259">
    <property type="term" value="P:methylation"/>
    <property type="evidence" value="ECO:0007669"/>
    <property type="project" value="UniProtKB-KW"/>
</dbReference>
<keyword evidence="3" id="KW-1185">Reference proteome</keyword>
<name>A0A4V2NLB4_9GAMM</name>
<dbReference type="SUPFAM" id="SSF53335">
    <property type="entry name" value="S-adenosyl-L-methionine-dependent methyltransferases"/>
    <property type="match status" value="1"/>
</dbReference>